<reference evidence="3 4" key="1">
    <citation type="submission" date="2023-04" db="EMBL/GenBank/DDBJ databases">
        <title>Fusibacter bizertensis strain WBS, isolated from littoral bottom sediments of the Arctic seas - biochemical and genomic analysis.</title>
        <authorList>
            <person name="Brioukhanov A.L."/>
        </authorList>
    </citation>
    <scope>NUCLEOTIDE SEQUENCE [LARGE SCALE GENOMIC DNA]</scope>
    <source>
        <strain evidence="3 4">WBS</strain>
    </source>
</reference>
<comment type="caution">
    <text evidence="3">The sequence shown here is derived from an EMBL/GenBank/DDBJ whole genome shotgun (WGS) entry which is preliminary data.</text>
</comment>
<feature type="domain" description="Putative oxidoreductase/dehydrogenase Rossmann-like" evidence="1">
    <location>
        <begin position="2"/>
        <end position="108"/>
    </location>
</feature>
<dbReference type="InterPro" id="IPR008927">
    <property type="entry name" value="6-PGluconate_DH-like_C_sf"/>
</dbReference>
<sequence>MTIGFIGAGKVGQSLGLLFKEQGYSISGYYSRHGKALVLDQRLSQVDIYTELDKLVGISDVIGITVPDDQIDRVVSELETQGIDFSEKFFFHSSGAHTVESLKKLSNRVFSIHPLMAFPNVVSDLRSFDNIYFGIENLDVFIESGLNLKITNYFGIQSELKSKYHAGAAIISNYLVAVIDFGLSQFMELGLDADEAQKAIWPLVSNTLDNINILGTKKALTGPIVRGDVGTIEAHLNALSKDLVPLYRALGQYTLQMTNHQKLVHKKLEKLLEEDDYDKDHNINF</sequence>
<dbReference type="PANTHER" id="PTHR40459">
    <property type="entry name" value="CONSERVED HYPOTHETICAL ALANINE AND LEUCINE RICH PROTEIN"/>
    <property type="match status" value="1"/>
</dbReference>
<evidence type="ECO:0000313" key="3">
    <source>
        <dbReference type="EMBL" id="MDH8677662.1"/>
    </source>
</evidence>
<accession>A0ABT6NB67</accession>
<evidence type="ECO:0000259" key="2">
    <source>
        <dbReference type="Pfam" id="PF10728"/>
    </source>
</evidence>
<dbReference type="Gene3D" id="1.10.1040.20">
    <property type="entry name" value="ProC-like, C-terminal domain"/>
    <property type="match status" value="1"/>
</dbReference>
<evidence type="ECO:0000259" key="1">
    <source>
        <dbReference type="Pfam" id="PF10727"/>
    </source>
</evidence>
<evidence type="ECO:0000313" key="4">
    <source>
        <dbReference type="Proteomes" id="UP001158045"/>
    </source>
</evidence>
<dbReference type="PANTHER" id="PTHR40459:SF1">
    <property type="entry name" value="CONSERVED HYPOTHETICAL ALANINE AND LEUCINE RICH PROTEIN"/>
    <property type="match status" value="1"/>
</dbReference>
<dbReference type="SUPFAM" id="SSF51735">
    <property type="entry name" value="NAD(P)-binding Rossmann-fold domains"/>
    <property type="match status" value="1"/>
</dbReference>
<dbReference type="Pfam" id="PF10727">
    <property type="entry name" value="Rossmann-like"/>
    <property type="match status" value="1"/>
</dbReference>
<dbReference type="RefSeq" id="WP_281093482.1">
    <property type="nucleotide sequence ID" value="NZ_JARYZI010000003.1"/>
</dbReference>
<dbReference type="InterPro" id="IPR037108">
    <property type="entry name" value="TM1727-like_C_sf"/>
</dbReference>
<dbReference type="InterPro" id="IPR036291">
    <property type="entry name" value="NAD(P)-bd_dom_sf"/>
</dbReference>
<keyword evidence="4" id="KW-1185">Reference proteome</keyword>
<dbReference type="Pfam" id="PF10728">
    <property type="entry name" value="DUF2520"/>
    <property type="match status" value="1"/>
</dbReference>
<dbReference type="InterPro" id="IPR019665">
    <property type="entry name" value="OxRdtase/DH_put_Rossmann_dom"/>
</dbReference>
<dbReference type="InterPro" id="IPR018931">
    <property type="entry name" value="DUF2520"/>
</dbReference>
<protein>
    <submittedName>
        <fullName evidence="3">DUF2520 domain-containing protein</fullName>
    </submittedName>
</protein>
<organism evidence="3 4">
    <name type="scientific">Fusibacter bizertensis</name>
    <dbReference type="NCBI Taxonomy" id="1488331"/>
    <lineage>
        <taxon>Bacteria</taxon>
        <taxon>Bacillati</taxon>
        <taxon>Bacillota</taxon>
        <taxon>Clostridia</taxon>
        <taxon>Eubacteriales</taxon>
        <taxon>Eubacteriales Family XII. Incertae Sedis</taxon>
        <taxon>Fusibacter</taxon>
    </lineage>
</organism>
<dbReference type="SUPFAM" id="SSF48179">
    <property type="entry name" value="6-phosphogluconate dehydrogenase C-terminal domain-like"/>
    <property type="match status" value="1"/>
</dbReference>
<name>A0ABT6NB67_9FIRM</name>
<dbReference type="Gene3D" id="3.40.50.720">
    <property type="entry name" value="NAD(P)-binding Rossmann-like Domain"/>
    <property type="match status" value="1"/>
</dbReference>
<proteinExistence type="predicted"/>
<gene>
    <name evidence="3" type="ORF">QE109_05860</name>
</gene>
<dbReference type="Proteomes" id="UP001158045">
    <property type="component" value="Unassembled WGS sequence"/>
</dbReference>
<dbReference type="EMBL" id="JARYZI010000003">
    <property type="protein sequence ID" value="MDH8677662.1"/>
    <property type="molecule type" value="Genomic_DNA"/>
</dbReference>
<feature type="domain" description="DUF2520" evidence="2">
    <location>
        <begin position="152"/>
        <end position="254"/>
    </location>
</feature>